<keyword evidence="2" id="KW-1185">Reference proteome</keyword>
<dbReference type="Proteomes" id="UP000027997">
    <property type="component" value="Unassembled WGS sequence"/>
</dbReference>
<sequence>MEERRILRNSPKMTTRGKHLPLATNLNQSIEGNNFMMATQRDAMTLPLQIPFFRMLAQNRQ</sequence>
<gene>
    <name evidence="1" type="ORF">GV64_02400</name>
</gene>
<proteinExistence type="predicted"/>
<organism evidence="1 2">
    <name type="scientific">Endozoicomonas elysicola</name>
    <dbReference type="NCBI Taxonomy" id="305900"/>
    <lineage>
        <taxon>Bacteria</taxon>
        <taxon>Pseudomonadati</taxon>
        <taxon>Pseudomonadota</taxon>
        <taxon>Gammaproteobacteria</taxon>
        <taxon>Oceanospirillales</taxon>
        <taxon>Endozoicomonadaceae</taxon>
        <taxon>Endozoicomonas</taxon>
    </lineage>
</organism>
<dbReference type="EMBL" id="JOJP01000001">
    <property type="protein sequence ID" value="KEI69745.1"/>
    <property type="molecule type" value="Genomic_DNA"/>
</dbReference>
<name>A0A081K6G9_9GAMM</name>
<accession>A0A081K6G9</accession>
<evidence type="ECO:0000313" key="2">
    <source>
        <dbReference type="Proteomes" id="UP000027997"/>
    </source>
</evidence>
<protein>
    <submittedName>
        <fullName evidence="1">Uncharacterized protein</fullName>
    </submittedName>
</protein>
<comment type="caution">
    <text evidence="1">The sequence shown here is derived from an EMBL/GenBank/DDBJ whole genome shotgun (WGS) entry which is preliminary data.</text>
</comment>
<dbReference type="AlphaFoldDB" id="A0A081K6G9"/>
<evidence type="ECO:0000313" key="1">
    <source>
        <dbReference type="EMBL" id="KEI69745.1"/>
    </source>
</evidence>
<reference evidence="1 2" key="1">
    <citation type="submission" date="2014-06" db="EMBL/GenBank/DDBJ databases">
        <title>Whole Genome Sequences of Three Symbiotic Endozoicomonas Bacteria.</title>
        <authorList>
            <person name="Neave M.J."/>
            <person name="Apprill A."/>
            <person name="Voolstra C.R."/>
        </authorList>
    </citation>
    <scope>NUCLEOTIDE SEQUENCE [LARGE SCALE GENOMIC DNA]</scope>
    <source>
        <strain evidence="1 2">DSM 22380</strain>
    </source>
</reference>